<keyword evidence="1 3" id="KW-0820">tRNA-binding</keyword>
<feature type="region of interest" description="Disordered" evidence="4">
    <location>
        <begin position="104"/>
        <end position="147"/>
    </location>
</feature>
<feature type="domain" description="TRNA-binding" evidence="5">
    <location>
        <begin position="4"/>
        <end position="117"/>
    </location>
</feature>
<feature type="compositionally biased region" description="Basic and acidic residues" evidence="4">
    <location>
        <begin position="116"/>
        <end position="129"/>
    </location>
</feature>
<keyword evidence="2 3" id="KW-0694">RNA-binding</keyword>
<evidence type="ECO:0000313" key="7">
    <source>
        <dbReference type="EnsemblProtists" id="EKX37083"/>
    </source>
</evidence>
<evidence type="ECO:0000313" key="6">
    <source>
        <dbReference type="EMBL" id="EKX37083.1"/>
    </source>
</evidence>
<dbReference type="GeneID" id="17293793"/>
<organism evidence="6">
    <name type="scientific">Guillardia theta (strain CCMP2712)</name>
    <name type="common">Cryptophyte</name>
    <dbReference type="NCBI Taxonomy" id="905079"/>
    <lineage>
        <taxon>Eukaryota</taxon>
        <taxon>Cryptophyceae</taxon>
        <taxon>Pyrenomonadales</taxon>
        <taxon>Geminigeraceae</taxon>
        <taxon>Guillardia</taxon>
    </lineage>
</organism>
<reference evidence="8" key="2">
    <citation type="submission" date="2012-11" db="EMBL/GenBank/DDBJ databases">
        <authorList>
            <person name="Kuo A."/>
            <person name="Curtis B.A."/>
            <person name="Tanifuji G."/>
            <person name="Burki F."/>
            <person name="Gruber A."/>
            <person name="Irimia M."/>
            <person name="Maruyama S."/>
            <person name="Arias M.C."/>
            <person name="Ball S.G."/>
            <person name="Gile G.H."/>
            <person name="Hirakawa Y."/>
            <person name="Hopkins J.F."/>
            <person name="Rensing S.A."/>
            <person name="Schmutz J."/>
            <person name="Symeonidi A."/>
            <person name="Elias M."/>
            <person name="Eveleigh R.J."/>
            <person name="Herman E.K."/>
            <person name="Klute M.J."/>
            <person name="Nakayama T."/>
            <person name="Obornik M."/>
            <person name="Reyes-Prieto A."/>
            <person name="Armbrust E.V."/>
            <person name="Aves S.J."/>
            <person name="Beiko R.G."/>
            <person name="Coutinho P."/>
            <person name="Dacks J.B."/>
            <person name="Durnford D.G."/>
            <person name="Fast N.M."/>
            <person name="Green B.R."/>
            <person name="Grisdale C."/>
            <person name="Hempe F."/>
            <person name="Henrissat B."/>
            <person name="Hoppner M.P."/>
            <person name="Ishida K.-I."/>
            <person name="Kim E."/>
            <person name="Koreny L."/>
            <person name="Kroth P.G."/>
            <person name="Liu Y."/>
            <person name="Malik S.-B."/>
            <person name="Maier U.G."/>
            <person name="McRose D."/>
            <person name="Mock T."/>
            <person name="Neilson J.A."/>
            <person name="Onodera N.T."/>
            <person name="Poole A.M."/>
            <person name="Pritham E.J."/>
            <person name="Richards T.A."/>
            <person name="Rocap G."/>
            <person name="Roy S.W."/>
            <person name="Sarai C."/>
            <person name="Schaack S."/>
            <person name="Shirato S."/>
            <person name="Slamovits C.H."/>
            <person name="Spencer D.F."/>
            <person name="Suzuki S."/>
            <person name="Worden A.Z."/>
            <person name="Zauner S."/>
            <person name="Barry K."/>
            <person name="Bell C."/>
            <person name="Bharti A.K."/>
            <person name="Crow J.A."/>
            <person name="Grimwood J."/>
            <person name="Kramer R."/>
            <person name="Lindquist E."/>
            <person name="Lucas S."/>
            <person name="Salamov A."/>
            <person name="McFadden G.I."/>
            <person name="Lane C.E."/>
            <person name="Keeling P.J."/>
            <person name="Gray M.W."/>
            <person name="Grigoriev I.V."/>
            <person name="Archibald J.M."/>
        </authorList>
    </citation>
    <scope>NUCLEOTIDE SEQUENCE</scope>
    <source>
        <strain evidence="8">CCMP2712</strain>
    </source>
</reference>
<proteinExistence type="predicted"/>
<gene>
    <name evidence="6" type="ORF">GUITHDRAFT_145313</name>
</gene>
<protein>
    <recommendedName>
        <fullName evidence="5">tRNA-binding domain-containing protein</fullName>
    </recommendedName>
</protein>
<dbReference type="eggNOG" id="ENOG502S5Y7">
    <property type="taxonomic scope" value="Eukaryota"/>
</dbReference>
<name>L1ILE7_GUITC</name>
<keyword evidence="8" id="KW-1185">Reference proteome</keyword>
<dbReference type="EnsemblProtists" id="EKX37083">
    <property type="protein sequence ID" value="EKX37083"/>
    <property type="gene ID" value="GUITHDRAFT_145313"/>
</dbReference>
<evidence type="ECO:0000256" key="4">
    <source>
        <dbReference type="SAM" id="MobiDB-lite"/>
    </source>
</evidence>
<dbReference type="Gene3D" id="2.40.50.140">
    <property type="entry name" value="Nucleic acid-binding proteins"/>
    <property type="match status" value="1"/>
</dbReference>
<reference evidence="7" key="3">
    <citation type="submission" date="2015-06" db="UniProtKB">
        <authorList>
            <consortium name="EnsemblProtists"/>
        </authorList>
    </citation>
    <scope>IDENTIFICATION</scope>
</reference>
<dbReference type="SUPFAM" id="SSF50249">
    <property type="entry name" value="Nucleic acid-binding proteins"/>
    <property type="match status" value="1"/>
</dbReference>
<sequence>MTSFKTMQGLVVGKVLECEKIANKDKLKKLVVDIGGDEQIQVVTNAPNVVEGSNVIVATIGSKVQLDGEDVEVKEATVGGEKSQGMLCDSVMLGWSGGGAGNAALVPDTFSPGDAPPEKRPRMDGKTTESVEEEAAPLSAKEKRKAAKEAKKAAKGFSLKPFE</sequence>
<dbReference type="InterPro" id="IPR033714">
    <property type="entry name" value="tRNA_bind_bactPheRS"/>
</dbReference>
<dbReference type="AlphaFoldDB" id="L1ILE7"/>
<dbReference type="GO" id="GO:0000049">
    <property type="term" value="F:tRNA binding"/>
    <property type="evidence" value="ECO:0007669"/>
    <property type="project" value="UniProtKB-UniRule"/>
</dbReference>
<dbReference type="InterPro" id="IPR002547">
    <property type="entry name" value="tRNA-bd_dom"/>
</dbReference>
<evidence type="ECO:0000313" key="8">
    <source>
        <dbReference type="Proteomes" id="UP000011087"/>
    </source>
</evidence>
<dbReference type="PaxDb" id="55529-EKX37083"/>
<dbReference type="OrthoDB" id="2154715at2759"/>
<evidence type="ECO:0000256" key="3">
    <source>
        <dbReference type="PROSITE-ProRule" id="PRU00209"/>
    </source>
</evidence>
<evidence type="ECO:0000259" key="5">
    <source>
        <dbReference type="PROSITE" id="PS50886"/>
    </source>
</evidence>
<dbReference type="Proteomes" id="UP000011087">
    <property type="component" value="Unassembled WGS sequence"/>
</dbReference>
<dbReference type="PROSITE" id="PS50886">
    <property type="entry name" value="TRBD"/>
    <property type="match status" value="1"/>
</dbReference>
<dbReference type="HOGENOM" id="CLU_106018_0_0_1"/>
<dbReference type="CDD" id="cd02796">
    <property type="entry name" value="tRNA_bind_bactPheRS"/>
    <property type="match status" value="1"/>
</dbReference>
<dbReference type="InterPro" id="IPR012340">
    <property type="entry name" value="NA-bd_OB-fold"/>
</dbReference>
<evidence type="ECO:0000256" key="1">
    <source>
        <dbReference type="ARBA" id="ARBA00022555"/>
    </source>
</evidence>
<dbReference type="Pfam" id="PF01588">
    <property type="entry name" value="tRNA_bind"/>
    <property type="match status" value="1"/>
</dbReference>
<dbReference type="RefSeq" id="XP_005824063.1">
    <property type="nucleotide sequence ID" value="XM_005824006.1"/>
</dbReference>
<dbReference type="OMA" id="WVCDECE"/>
<dbReference type="KEGG" id="gtt:GUITHDRAFT_145313"/>
<dbReference type="EMBL" id="JH993064">
    <property type="protein sequence ID" value="EKX37083.1"/>
    <property type="molecule type" value="Genomic_DNA"/>
</dbReference>
<reference evidence="6 8" key="1">
    <citation type="journal article" date="2012" name="Nature">
        <title>Algal genomes reveal evolutionary mosaicism and the fate of nucleomorphs.</title>
        <authorList>
            <consortium name="DOE Joint Genome Institute"/>
            <person name="Curtis B.A."/>
            <person name="Tanifuji G."/>
            <person name="Burki F."/>
            <person name="Gruber A."/>
            <person name="Irimia M."/>
            <person name="Maruyama S."/>
            <person name="Arias M.C."/>
            <person name="Ball S.G."/>
            <person name="Gile G.H."/>
            <person name="Hirakawa Y."/>
            <person name="Hopkins J.F."/>
            <person name="Kuo A."/>
            <person name="Rensing S.A."/>
            <person name="Schmutz J."/>
            <person name="Symeonidi A."/>
            <person name="Elias M."/>
            <person name="Eveleigh R.J."/>
            <person name="Herman E.K."/>
            <person name="Klute M.J."/>
            <person name="Nakayama T."/>
            <person name="Obornik M."/>
            <person name="Reyes-Prieto A."/>
            <person name="Armbrust E.V."/>
            <person name="Aves S.J."/>
            <person name="Beiko R.G."/>
            <person name="Coutinho P."/>
            <person name="Dacks J.B."/>
            <person name="Durnford D.G."/>
            <person name="Fast N.M."/>
            <person name="Green B.R."/>
            <person name="Grisdale C.J."/>
            <person name="Hempel F."/>
            <person name="Henrissat B."/>
            <person name="Hoppner M.P."/>
            <person name="Ishida K."/>
            <person name="Kim E."/>
            <person name="Koreny L."/>
            <person name="Kroth P.G."/>
            <person name="Liu Y."/>
            <person name="Malik S.B."/>
            <person name="Maier U.G."/>
            <person name="McRose D."/>
            <person name="Mock T."/>
            <person name="Neilson J.A."/>
            <person name="Onodera N.T."/>
            <person name="Poole A.M."/>
            <person name="Pritham E.J."/>
            <person name="Richards T.A."/>
            <person name="Rocap G."/>
            <person name="Roy S.W."/>
            <person name="Sarai C."/>
            <person name="Schaack S."/>
            <person name="Shirato S."/>
            <person name="Slamovits C.H."/>
            <person name="Spencer D.F."/>
            <person name="Suzuki S."/>
            <person name="Worden A.Z."/>
            <person name="Zauner S."/>
            <person name="Barry K."/>
            <person name="Bell C."/>
            <person name="Bharti A.K."/>
            <person name="Crow J.A."/>
            <person name="Grimwood J."/>
            <person name="Kramer R."/>
            <person name="Lindquist E."/>
            <person name="Lucas S."/>
            <person name="Salamov A."/>
            <person name="McFadden G.I."/>
            <person name="Lane C.E."/>
            <person name="Keeling P.J."/>
            <person name="Gray M.W."/>
            <person name="Grigoriev I.V."/>
            <person name="Archibald J.M."/>
        </authorList>
    </citation>
    <scope>NUCLEOTIDE SEQUENCE</scope>
    <source>
        <strain evidence="6 8">CCMP2712</strain>
    </source>
</reference>
<evidence type="ECO:0000256" key="2">
    <source>
        <dbReference type="ARBA" id="ARBA00022884"/>
    </source>
</evidence>
<accession>L1ILE7</accession>